<comment type="catalytic activity">
    <reaction evidence="1">
        <text>ATP + protein L-histidine = ADP + protein N-phospho-L-histidine.</text>
        <dbReference type="EC" id="2.7.13.3"/>
    </reaction>
</comment>
<dbReference type="EC" id="2.7.13.3" evidence="2"/>
<evidence type="ECO:0000259" key="3">
    <source>
        <dbReference type="SMART" id="SM00388"/>
    </source>
</evidence>
<reference evidence="4 5" key="1">
    <citation type="submission" date="2019-03" db="EMBL/GenBank/DDBJ databases">
        <title>Genomic Encyclopedia of Type Strains, Phase IV (KMG-IV): sequencing the most valuable type-strain genomes for metagenomic binning, comparative biology and taxonomic classification.</title>
        <authorList>
            <person name="Goeker M."/>
        </authorList>
    </citation>
    <scope>NUCLEOTIDE SEQUENCE [LARGE SCALE GENOMIC DNA]</scope>
    <source>
        <strain evidence="4 5">DSM 22958</strain>
    </source>
</reference>
<accession>A0A4R2GSA5</accession>
<proteinExistence type="predicted"/>
<feature type="domain" description="Signal transduction histidine kinase dimerisation/phosphoacceptor" evidence="3">
    <location>
        <begin position="40"/>
        <end position="106"/>
    </location>
</feature>
<dbReference type="SMART" id="SM00388">
    <property type="entry name" value="HisKA"/>
    <property type="match status" value="1"/>
</dbReference>
<protein>
    <recommendedName>
        <fullName evidence="2">histidine kinase</fullName>
        <ecNumber evidence="2">2.7.13.3</ecNumber>
    </recommendedName>
</protein>
<dbReference type="InterPro" id="IPR036097">
    <property type="entry name" value="HisK_dim/P_sf"/>
</dbReference>
<keyword evidence="5" id="KW-1185">Reference proteome</keyword>
<comment type="caution">
    <text evidence="4">The sequence shown here is derived from an EMBL/GenBank/DDBJ whole genome shotgun (WGS) entry which is preliminary data.</text>
</comment>
<evidence type="ECO:0000313" key="4">
    <source>
        <dbReference type="EMBL" id="TCO12977.1"/>
    </source>
</evidence>
<gene>
    <name evidence="4" type="ORF">EV666_1073</name>
</gene>
<organism evidence="4 5">
    <name type="scientific">Camelimonas lactis</name>
    <dbReference type="NCBI Taxonomy" id="659006"/>
    <lineage>
        <taxon>Bacteria</taxon>
        <taxon>Pseudomonadati</taxon>
        <taxon>Pseudomonadota</taxon>
        <taxon>Alphaproteobacteria</taxon>
        <taxon>Hyphomicrobiales</taxon>
        <taxon>Chelatococcaceae</taxon>
        <taxon>Camelimonas</taxon>
    </lineage>
</organism>
<dbReference type="InterPro" id="IPR003661">
    <property type="entry name" value="HisK_dim/P_dom"/>
</dbReference>
<sequence>MTGNPSALHASPPDADIDAALAKAARRAAAALDQTRGPEALGVAMRETAHQFNNLLTVLQSSTELLGMPNLPEERRGRYLHAIQDATDRAAKLVGALQALARSAAPRRLRFDVTGRLAGMAKGPTGLAVSTDAAGFDAAMATLVAALGAPGAATRPEIRVAPVDGRPAWRGLPASDGSHVAITLSGAASDNAFRSRLLATLETAELSPEWLELFAFLARSAGALHVRSSGDGAPVFVLTLPAAEKPETTG</sequence>
<dbReference type="SUPFAM" id="SSF47384">
    <property type="entry name" value="Homodimeric domain of signal transducing histidine kinase"/>
    <property type="match status" value="1"/>
</dbReference>
<dbReference type="GO" id="GO:0000155">
    <property type="term" value="F:phosphorelay sensor kinase activity"/>
    <property type="evidence" value="ECO:0007669"/>
    <property type="project" value="InterPro"/>
</dbReference>
<evidence type="ECO:0000313" key="5">
    <source>
        <dbReference type="Proteomes" id="UP000294881"/>
    </source>
</evidence>
<dbReference type="EMBL" id="SLWL01000007">
    <property type="protein sequence ID" value="TCO12977.1"/>
    <property type="molecule type" value="Genomic_DNA"/>
</dbReference>
<name>A0A4R2GSA5_9HYPH</name>
<dbReference type="Gene3D" id="1.10.287.130">
    <property type="match status" value="1"/>
</dbReference>
<dbReference type="Pfam" id="PF00512">
    <property type="entry name" value="HisKA"/>
    <property type="match status" value="1"/>
</dbReference>
<dbReference type="AlphaFoldDB" id="A0A4R2GSA5"/>
<dbReference type="CDD" id="cd00082">
    <property type="entry name" value="HisKA"/>
    <property type="match status" value="1"/>
</dbReference>
<dbReference type="Proteomes" id="UP000294881">
    <property type="component" value="Unassembled WGS sequence"/>
</dbReference>
<dbReference type="RefSeq" id="WP_132006529.1">
    <property type="nucleotide sequence ID" value="NZ_JBHUNN010000001.1"/>
</dbReference>
<evidence type="ECO:0000256" key="1">
    <source>
        <dbReference type="ARBA" id="ARBA00000085"/>
    </source>
</evidence>
<evidence type="ECO:0000256" key="2">
    <source>
        <dbReference type="ARBA" id="ARBA00012438"/>
    </source>
</evidence>